<accession>X0T391</accession>
<organism evidence="1">
    <name type="scientific">marine sediment metagenome</name>
    <dbReference type="NCBI Taxonomy" id="412755"/>
    <lineage>
        <taxon>unclassified sequences</taxon>
        <taxon>metagenomes</taxon>
        <taxon>ecological metagenomes</taxon>
    </lineage>
</organism>
<evidence type="ECO:0000313" key="1">
    <source>
        <dbReference type="EMBL" id="GAF82642.1"/>
    </source>
</evidence>
<gene>
    <name evidence="1" type="ORF">S01H1_09248</name>
</gene>
<dbReference type="AlphaFoldDB" id="X0T391"/>
<protein>
    <submittedName>
        <fullName evidence="1">Uncharacterized protein</fullName>
    </submittedName>
</protein>
<reference evidence="1" key="1">
    <citation type="journal article" date="2014" name="Front. Microbiol.">
        <title>High frequency of phylogenetically diverse reductive dehalogenase-homologous genes in deep subseafloor sedimentary metagenomes.</title>
        <authorList>
            <person name="Kawai M."/>
            <person name="Futagami T."/>
            <person name="Toyoda A."/>
            <person name="Takaki Y."/>
            <person name="Nishi S."/>
            <person name="Hori S."/>
            <person name="Arai W."/>
            <person name="Tsubouchi T."/>
            <person name="Morono Y."/>
            <person name="Uchiyama I."/>
            <person name="Ito T."/>
            <person name="Fujiyama A."/>
            <person name="Inagaki F."/>
            <person name="Takami H."/>
        </authorList>
    </citation>
    <scope>NUCLEOTIDE SEQUENCE</scope>
    <source>
        <strain evidence="1">Expedition CK06-06</strain>
    </source>
</reference>
<name>X0T391_9ZZZZ</name>
<feature type="non-terminal residue" evidence="1">
    <location>
        <position position="1"/>
    </location>
</feature>
<proteinExistence type="predicted"/>
<sequence>AQGAALEEDDGPYSWSVMNTETLDIEDKAC</sequence>
<comment type="caution">
    <text evidence="1">The sequence shown here is derived from an EMBL/GenBank/DDBJ whole genome shotgun (WGS) entry which is preliminary data.</text>
</comment>
<dbReference type="EMBL" id="BARS01004727">
    <property type="protein sequence ID" value="GAF82642.1"/>
    <property type="molecule type" value="Genomic_DNA"/>
</dbReference>